<dbReference type="Proteomes" id="UP000256686">
    <property type="component" value="Unassembled WGS sequence"/>
</dbReference>
<dbReference type="GO" id="GO:0004176">
    <property type="term" value="F:ATP-dependent peptidase activity"/>
    <property type="evidence" value="ECO:0007669"/>
    <property type="project" value="InterPro"/>
</dbReference>
<organism evidence="7 8">
    <name type="scientific">Chryseobacterium pennae</name>
    <dbReference type="NCBI Taxonomy" id="2258962"/>
    <lineage>
        <taxon>Bacteria</taxon>
        <taxon>Pseudomonadati</taxon>
        <taxon>Bacteroidota</taxon>
        <taxon>Flavobacteriia</taxon>
        <taxon>Flavobacteriales</taxon>
        <taxon>Weeksellaceae</taxon>
        <taxon>Chryseobacterium group</taxon>
        <taxon>Chryseobacterium</taxon>
    </lineage>
</organism>
<keyword evidence="3" id="KW-0645">Protease</keyword>
<dbReference type="InterPro" id="IPR001907">
    <property type="entry name" value="ClpP"/>
</dbReference>
<reference evidence="8" key="1">
    <citation type="submission" date="2018-06" db="EMBL/GenBank/DDBJ databases">
        <authorList>
            <person name="Lum Nde A."/>
            <person name="Hugo C."/>
        </authorList>
    </citation>
    <scope>NUCLEOTIDE SEQUENCE [LARGE SCALE GENOMIC DNA]</scope>
    <source>
        <strain evidence="8">1_F178</strain>
    </source>
</reference>
<evidence type="ECO:0000256" key="2">
    <source>
        <dbReference type="ARBA" id="ARBA00022490"/>
    </source>
</evidence>
<dbReference type="RefSeq" id="WP_115967944.1">
    <property type="nucleotide sequence ID" value="NZ_QNVT01000001.1"/>
</dbReference>
<protein>
    <recommendedName>
        <fullName evidence="6">ATP-dependent Clp protease proteolytic subunit</fullName>
    </recommendedName>
</protein>
<dbReference type="AlphaFoldDB" id="A0A3D9CE86"/>
<dbReference type="GO" id="GO:0004252">
    <property type="term" value="F:serine-type endopeptidase activity"/>
    <property type="evidence" value="ECO:0007669"/>
    <property type="project" value="InterPro"/>
</dbReference>
<dbReference type="NCBIfam" id="NF045542">
    <property type="entry name" value="Clp_rel_HeadMat"/>
    <property type="match status" value="1"/>
</dbReference>
<evidence type="ECO:0000313" key="7">
    <source>
        <dbReference type="EMBL" id="REC64078.1"/>
    </source>
</evidence>
<dbReference type="GO" id="GO:0006515">
    <property type="term" value="P:protein quality control for misfolded or incompletely synthesized proteins"/>
    <property type="evidence" value="ECO:0007669"/>
    <property type="project" value="TreeGrafter"/>
</dbReference>
<comment type="caution">
    <text evidence="7">The sequence shown here is derived from an EMBL/GenBank/DDBJ whole genome shotgun (WGS) entry which is preliminary data.</text>
</comment>
<comment type="similarity">
    <text evidence="1 6">Belongs to the peptidase S14 family.</text>
</comment>
<evidence type="ECO:0000256" key="3">
    <source>
        <dbReference type="ARBA" id="ARBA00022670"/>
    </source>
</evidence>
<evidence type="ECO:0000256" key="6">
    <source>
        <dbReference type="RuleBase" id="RU003567"/>
    </source>
</evidence>
<dbReference type="GO" id="GO:0051117">
    <property type="term" value="F:ATPase binding"/>
    <property type="evidence" value="ECO:0007669"/>
    <property type="project" value="TreeGrafter"/>
</dbReference>
<keyword evidence="8" id="KW-1185">Reference proteome</keyword>
<keyword evidence="5" id="KW-0720">Serine protease</keyword>
<dbReference type="InterPro" id="IPR029045">
    <property type="entry name" value="ClpP/crotonase-like_dom_sf"/>
</dbReference>
<name>A0A3D9CE86_9FLAO</name>
<dbReference type="Pfam" id="PF00574">
    <property type="entry name" value="CLP_protease"/>
    <property type="match status" value="1"/>
</dbReference>
<dbReference type="GO" id="GO:0009368">
    <property type="term" value="C:endopeptidase Clp complex"/>
    <property type="evidence" value="ECO:0007669"/>
    <property type="project" value="TreeGrafter"/>
</dbReference>
<evidence type="ECO:0000256" key="1">
    <source>
        <dbReference type="ARBA" id="ARBA00007039"/>
    </source>
</evidence>
<dbReference type="CDD" id="cd07016">
    <property type="entry name" value="S14_ClpP_1"/>
    <property type="match status" value="1"/>
</dbReference>
<evidence type="ECO:0000256" key="5">
    <source>
        <dbReference type="ARBA" id="ARBA00022825"/>
    </source>
</evidence>
<dbReference type="PANTHER" id="PTHR10381">
    <property type="entry name" value="ATP-DEPENDENT CLP PROTEASE PROTEOLYTIC SUBUNIT"/>
    <property type="match status" value="1"/>
</dbReference>
<dbReference type="InterPro" id="IPR023562">
    <property type="entry name" value="ClpP/TepA"/>
</dbReference>
<gene>
    <name evidence="7" type="ORF">DRF65_00440</name>
</gene>
<dbReference type="PRINTS" id="PR00127">
    <property type="entry name" value="CLPPROTEASEP"/>
</dbReference>
<dbReference type="Gene3D" id="3.90.226.10">
    <property type="entry name" value="2-enoyl-CoA Hydratase, Chain A, domain 1"/>
    <property type="match status" value="1"/>
</dbReference>
<sequence length="386" mass="43569">MSKKLFHYELKNQVSGGAEIRMYGYIGKYDEFDYKRFQQVFRDALQAHNDLTIRMHCGGGSVYEGLAIYDLILGSEGHTKIIVEGMAASMGGVIALAGDEIEMNDNAFFMMHAVTAGCFGNKNDFKNGIQQIESCEERLGKIFGERTKADALTIKNWFDSGQDHWLSSDKCLELGICDTVIKPTKKRKNQENIESIFNKTPEEAFECFNLYPNPSEDNNINQHTEMKKEAILAALVAAGLAGKLTASSSDKEFEERLEDILGKAKRTDTLENELKEFKVSQAEFLISGALRAGKITNAEKDEWKNDAIENYGLVAKSLERMSGKPDPNAGLERLKPVVDGDKHELLNGREKWTFSQWQEKDPKGLERLNEEAQEEFEKLFNAEFED</sequence>
<keyword evidence="4" id="KW-0378">Hydrolase</keyword>
<proteinExistence type="inferred from homology"/>
<evidence type="ECO:0000313" key="8">
    <source>
        <dbReference type="Proteomes" id="UP000256686"/>
    </source>
</evidence>
<keyword evidence="2" id="KW-0963">Cytoplasm</keyword>
<accession>A0A3D9CE86</accession>
<evidence type="ECO:0000256" key="4">
    <source>
        <dbReference type="ARBA" id="ARBA00022801"/>
    </source>
</evidence>
<dbReference type="PANTHER" id="PTHR10381:SF70">
    <property type="entry name" value="ATP-DEPENDENT CLP PROTEASE PROTEOLYTIC SUBUNIT"/>
    <property type="match status" value="1"/>
</dbReference>
<dbReference type="SUPFAM" id="SSF52096">
    <property type="entry name" value="ClpP/crotonase"/>
    <property type="match status" value="1"/>
</dbReference>
<dbReference type="EMBL" id="QNVT01000001">
    <property type="protein sequence ID" value="REC64078.1"/>
    <property type="molecule type" value="Genomic_DNA"/>
</dbReference>